<protein>
    <recommendedName>
        <fullName evidence="1">HNH domain-containing protein</fullName>
    </recommendedName>
</protein>
<accession>A0A6S7DXN8</accession>
<evidence type="ECO:0000313" key="3">
    <source>
        <dbReference type="Proteomes" id="UP000494117"/>
    </source>
</evidence>
<gene>
    <name evidence="2" type="ORF">LMG26858_02271</name>
</gene>
<dbReference type="Pfam" id="PF01844">
    <property type="entry name" value="HNH"/>
    <property type="match status" value="1"/>
</dbReference>
<reference evidence="2 3" key="1">
    <citation type="submission" date="2020-04" db="EMBL/GenBank/DDBJ databases">
        <authorList>
            <person name="De Canck E."/>
        </authorList>
    </citation>
    <scope>NUCLEOTIDE SEQUENCE [LARGE SCALE GENOMIC DNA]</scope>
    <source>
        <strain evidence="2 3">LMG 26858</strain>
    </source>
</reference>
<dbReference type="InterPro" id="IPR003615">
    <property type="entry name" value="HNH_nuc"/>
</dbReference>
<dbReference type="GO" id="GO:0008270">
    <property type="term" value="F:zinc ion binding"/>
    <property type="evidence" value="ECO:0007669"/>
    <property type="project" value="InterPro"/>
</dbReference>
<keyword evidence="3" id="KW-1185">Reference proteome</keyword>
<dbReference type="GO" id="GO:0004519">
    <property type="term" value="F:endonuclease activity"/>
    <property type="evidence" value="ECO:0007669"/>
    <property type="project" value="InterPro"/>
</dbReference>
<dbReference type="Gene3D" id="1.10.30.50">
    <property type="match status" value="1"/>
</dbReference>
<evidence type="ECO:0000313" key="2">
    <source>
        <dbReference type="EMBL" id="CAB3862007.1"/>
    </source>
</evidence>
<organism evidence="2 3">
    <name type="scientific">Achromobacter anxifer</name>
    <dbReference type="NCBI Taxonomy" id="1287737"/>
    <lineage>
        <taxon>Bacteria</taxon>
        <taxon>Pseudomonadati</taxon>
        <taxon>Pseudomonadota</taxon>
        <taxon>Betaproteobacteria</taxon>
        <taxon>Burkholderiales</taxon>
        <taxon>Alcaligenaceae</taxon>
        <taxon>Achromobacter</taxon>
    </lineage>
</organism>
<evidence type="ECO:0000259" key="1">
    <source>
        <dbReference type="Pfam" id="PF01844"/>
    </source>
</evidence>
<proteinExistence type="predicted"/>
<dbReference type="Proteomes" id="UP000494117">
    <property type="component" value="Unassembled WGS sequence"/>
</dbReference>
<dbReference type="EMBL" id="CADILG010000013">
    <property type="protein sequence ID" value="CAB3862007.1"/>
    <property type="molecule type" value="Genomic_DNA"/>
</dbReference>
<name>A0A6S7DXN8_9BURK</name>
<dbReference type="InterPro" id="IPR002711">
    <property type="entry name" value="HNH"/>
</dbReference>
<sequence length="239" mass="27213">MRNPPWSRDELILALDLYLKHRSSLPGHESPEVIELSKLLNRMAGALGRPTADTYRNVNGVYMKLMNFRRLDPLYIDIGKKGLTRGNKDESVVWDLFASNAAQLAQVSNAIRKGSSRDEILELEDDEACDAPEGRILTRLHRYRERNKELVRKAKQAALKKHGRLACEACGFDFSAVYGPRGEGLIDAHHTKPLHTVADDHRSNIEDLALLCANCHRIVHARRDWLTMQELRELVRTNT</sequence>
<feature type="domain" description="HNH" evidence="1">
    <location>
        <begin position="167"/>
        <end position="222"/>
    </location>
</feature>
<dbReference type="CDD" id="cd00085">
    <property type="entry name" value="HNHc"/>
    <property type="match status" value="1"/>
</dbReference>
<dbReference type="GO" id="GO:0003676">
    <property type="term" value="F:nucleic acid binding"/>
    <property type="evidence" value="ECO:0007669"/>
    <property type="project" value="InterPro"/>
</dbReference>
<dbReference type="AlphaFoldDB" id="A0A6S7DXN8"/>